<reference evidence="7" key="1">
    <citation type="submission" date="2023-10" db="EMBL/GenBank/DDBJ databases">
        <authorList>
            <person name="Chen Y."/>
            <person name="Shah S."/>
            <person name="Dougan E. K."/>
            <person name="Thang M."/>
            <person name="Chan C."/>
        </authorList>
    </citation>
    <scope>NUCLEOTIDE SEQUENCE [LARGE SCALE GENOMIC DNA]</scope>
</reference>
<gene>
    <name evidence="7" type="ORF">PCOR1329_LOCUS64267</name>
</gene>
<evidence type="ECO:0000313" key="8">
    <source>
        <dbReference type="Proteomes" id="UP001189429"/>
    </source>
</evidence>
<dbReference type="EMBL" id="CAUYUJ010018182">
    <property type="protein sequence ID" value="CAK0881419.1"/>
    <property type="molecule type" value="Genomic_DNA"/>
</dbReference>
<evidence type="ECO:0000256" key="3">
    <source>
        <dbReference type="PIRNR" id="PIRNR036492"/>
    </source>
</evidence>
<evidence type="ECO:0000256" key="4">
    <source>
        <dbReference type="PROSITE-ProRule" id="PRU10007"/>
    </source>
</evidence>
<evidence type="ECO:0000259" key="6">
    <source>
        <dbReference type="Pfam" id="PF00171"/>
    </source>
</evidence>
<evidence type="ECO:0000256" key="2">
    <source>
        <dbReference type="ARBA" id="ARBA00023002"/>
    </source>
</evidence>
<dbReference type="InterPro" id="IPR016161">
    <property type="entry name" value="Ald_DH/histidinol_DH"/>
</dbReference>
<keyword evidence="2 3" id="KW-0560">Oxidoreductase</keyword>
<dbReference type="InterPro" id="IPR016163">
    <property type="entry name" value="Ald_DH_C"/>
</dbReference>
<dbReference type="Gene3D" id="3.40.309.10">
    <property type="entry name" value="Aldehyde Dehydrogenase, Chain A, domain 2"/>
    <property type="match status" value="1"/>
</dbReference>
<accession>A0ABN9W822</accession>
<proteinExistence type="inferred from homology"/>
<evidence type="ECO:0000256" key="5">
    <source>
        <dbReference type="RuleBase" id="RU003345"/>
    </source>
</evidence>
<comment type="caution">
    <text evidence="7">The sequence shown here is derived from an EMBL/GenBank/DDBJ whole genome shotgun (WGS) entry which is preliminary data.</text>
</comment>
<dbReference type="CDD" id="cd07087">
    <property type="entry name" value="ALDH_F3-13-14_CALDH-like"/>
    <property type="match status" value="1"/>
</dbReference>
<keyword evidence="8" id="KW-1185">Reference proteome</keyword>
<comment type="similarity">
    <text evidence="1 3 5">Belongs to the aldehyde dehydrogenase family.</text>
</comment>
<feature type="active site" evidence="4">
    <location>
        <position position="212"/>
    </location>
</feature>
<dbReference type="Proteomes" id="UP001189429">
    <property type="component" value="Unassembled WGS sequence"/>
</dbReference>
<dbReference type="InterPro" id="IPR012394">
    <property type="entry name" value="Aldehyde_DH_NAD(P)"/>
</dbReference>
<dbReference type="InterPro" id="IPR015590">
    <property type="entry name" value="Aldehyde_DH_dom"/>
</dbReference>
<evidence type="ECO:0000256" key="1">
    <source>
        <dbReference type="ARBA" id="ARBA00009986"/>
    </source>
</evidence>
<dbReference type="SUPFAM" id="SSF53720">
    <property type="entry name" value="ALDH-like"/>
    <property type="match status" value="1"/>
</dbReference>
<dbReference type="Gene3D" id="3.40.605.10">
    <property type="entry name" value="Aldehyde Dehydrogenase, Chain A, domain 1"/>
    <property type="match status" value="1"/>
</dbReference>
<sequence length="494" mass="54091">MAEADIYATYTRLAETFKTGRTKSYEWRFAQISNIRRMLTENLSAVEQAIKADLGRPKAEAMTAEVFATVGEIDYALKHLKEWMAPEAKPTPLLQKPGRSVVIREPKGLILDLAPWNFPINLSLSTMVGIISAGNCCVLKPSEVSPKCEQFLKEYIPRYCDPDAIAVVTGGVAESQLLLKLRWDHIVYTGNSHVAKEILAAAAQNLTPCTLELGGKSPTVVLPGANVPVAARRILAGKCMNAGQICIAPDYALVHEAVAEALEAELKKSMQAWYGDDAQQSASFGRIINQRHFQRVKGLVESAGVAEVYQQGRMDEASKFIPPTLIKNPGEDSDIMKDEIFGPVLPFITCRSLDEIVERINSKEKPLALYIFGREADADEIIRQTSSGGVCVNDTIFHIATPELPFGGVGNSGMGSYHGKWGFDEFSHKRSVMYRATWADPSLRYPPYTDGTVRLLEKVMVGPLLPEGAARRLLSAGAALGAAGVWLAVRRSRL</sequence>
<name>A0ABN9W822_9DINO</name>
<evidence type="ECO:0000313" key="7">
    <source>
        <dbReference type="EMBL" id="CAK0881419.1"/>
    </source>
</evidence>
<dbReference type="InterPro" id="IPR016162">
    <property type="entry name" value="Ald_DH_N"/>
</dbReference>
<dbReference type="PIRSF" id="PIRSF036492">
    <property type="entry name" value="ALDH"/>
    <property type="match status" value="1"/>
</dbReference>
<feature type="domain" description="Aldehyde dehydrogenase" evidence="6">
    <location>
        <begin position="4"/>
        <end position="432"/>
    </location>
</feature>
<dbReference type="PANTHER" id="PTHR43570:SF16">
    <property type="entry name" value="ALDEHYDE DEHYDROGENASE TYPE III, ISOFORM Q"/>
    <property type="match status" value="1"/>
</dbReference>
<dbReference type="InterPro" id="IPR029510">
    <property type="entry name" value="Ald_DH_CS_GLU"/>
</dbReference>
<dbReference type="Pfam" id="PF00171">
    <property type="entry name" value="Aldedh"/>
    <property type="match status" value="1"/>
</dbReference>
<dbReference type="PANTHER" id="PTHR43570">
    <property type="entry name" value="ALDEHYDE DEHYDROGENASE"/>
    <property type="match status" value="1"/>
</dbReference>
<protein>
    <recommendedName>
        <fullName evidence="3">Aldehyde dehydrogenase</fullName>
    </recommendedName>
</protein>
<organism evidence="7 8">
    <name type="scientific">Prorocentrum cordatum</name>
    <dbReference type="NCBI Taxonomy" id="2364126"/>
    <lineage>
        <taxon>Eukaryota</taxon>
        <taxon>Sar</taxon>
        <taxon>Alveolata</taxon>
        <taxon>Dinophyceae</taxon>
        <taxon>Prorocentrales</taxon>
        <taxon>Prorocentraceae</taxon>
        <taxon>Prorocentrum</taxon>
    </lineage>
</organism>
<dbReference type="PROSITE" id="PS00687">
    <property type="entry name" value="ALDEHYDE_DEHYDR_GLU"/>
    <property type="match status" value="1"/>
</dbReference>